<feature type="non-terminal residue" evidence="1">
    <location>
        <position position="130"/>
    </location>
</feature>
<evidence type="ECO:0008006" key="3">
    <source>
        <dbReference type="Google" id="ProtNLM"/>
    </source>
</evidence>
<proteinExistence type="predicted"/>
<sequence length="130" mass="15253">MVRFPQTRRRLSTIELKLQQLDSSDPWCVQSGPEIPSLLAIVLEDERQRKLAREKHTIRLSLLQEKSRIEGFLQTLTYPVLTLPVKITSEIFIRCLPEKLVEPNHEIAPLLLTCICRHWREVAQGDPRFW</sequence>
<gene>
    <name evidence="1" type="ORF">B0H16DRAFT_1317119</name>
</gene>
<dbReference type="EMBL" id="JARKIB010000057">
    <property type="protein sequence ID" value="KAJ7752890.1"/>
    <property type="molecule type" value="Genomic_DNA"/>
</dbReference>
<organism evidence="1 2">
    <name type="scientific">Mycena metata</name>
    <dbReference type="NCBI Taxonomy" id="1033252"/>
    <lineage>
        <taxon>Eukaryota</taxon>
        <taxon>Fungi</taxon>
        <taxon>Dikarya</taxon>
        <taxon>Basidiomycota</taxon>
        <taxon>Agaricomycotina</taxon>
        <taxon>Agaricomycetes</taxon>
        <taxon>Agaricomycetidae</taxon>
        <taxon>Agaricales</taxon>
        <taxon>Marasmiineae</taxon>
        <taxon>Mycenaceae</taxon>
        <taxon>Mycena</taxon>
    </lineage>
</organism>
<reference evidence="1" key="1">
    <citation type="submission" date="2023-03" db="EMBL/GenBank/DDBJ databases">
        <title>Massive genome expansion in bonnet fungi (Mycena s.s.) driven by repeated elements and novel gene families across ecological guilds.</title>
        <authorList>
            <consortium name="Lawrence Berkeley National Laboratory"/>
            <person name="Harder C.B."/>
            <person name="Miyauchi S."/>
            <person name="Viragh M."/>
            <person name="Kuo A."/>
            <person name="Thoen E."/>
            <person name="Andreopoulos B."/>
            <person name="Lu D."/>
            <person name="Skrede I."/>
            <person name="Drula E."/>
            <person name="Henrissat B."/>
            <person name="Morin E."/>
            <person name="Kohler A."/>
            <person name="Barry K."/>
            <person name="LaButti K."/>
            <person name="Morin E."/>
            <person name="Salamov A."/>
            <person name="Lipzen A."/>
            <person name="Mereny Z."/>
            <person name="Hegedus B."/>
            <person name="Baldrian P."/>
            <person name="Stursova M."/>
            <person name="Weitz H."/>
            <person name="Taylor A."/>
            <person name="Grigoriev I.V."/>
            <person name="Nagy L.G."/>
            <person name="Martin F."/>
            <person name="Kauserud H."/>
        </authorList>
    </citation>
    <scope>NUCLEOTIDE SEQUENCE</scope>
    <source>
        <strain evidence="1">CBHHK182m</strain>
    </source>
</reference>
<dbReference type="AlphaFoldDB" id="A0AAD7NAS3"/>
<comment type="caution">
    <text evidence="1">The sequence shown here is derived from an EMBL/GenBank/DDBJ whole genome shotgun (WGS) entry which is preliminary data.</text>
</comment>
<name>A0AAD7NAS3_9AGAR</name>
<keyword evidence="2" id="KW-1185">Reference proteome</keyword>
<evidence type="ECO:0000313" key="1">
    <source>
        <dbReference type="EMBL" id="KAJ7752890.1"/>
    </source>
</evidence>
<dbReference type="Proteomes" id="UP001215598">
    <property type="component" value="Unassembled WGS sequence"/>
</dbReference>
<accession>A0AAD7NAS3</accession>
<evidence type="ECO:0000313" key="2">
    <source>
        <dbReference type="Proteomes" id="UP001215598"/>
    </source>
</evidence>
<protein>
    <recommendedName>
        <fullName evidence="3">F-box domain-containing protein</fullName>
    </recommendedName>
</protein>